<keyword evidence="2" id="KW-1185">Reference proteome</keyword>
<evidence type="ECO:0000313" key="2">
    <source>
        <dbReference type="Proteomes" id="UP000504634"/>
    </source>
</evidence>
<protein>
    <submittedName>
        <fullName evidence="3">Calphotin-like</fullName>
    </submittedName>
</protein>
<dbReference type="GeneID" id="115629193"/>
<feature type="compositionally biased region" description="Acidic residues" evidence="1">
    <location>
        <begin position="404"/>
        <end position="415"/>
    </location>
</feature>
<feature type="compositionally biased region" description="Basic and acidic residues" evidence="1">
    <location>
        <begin position="386"/>
        <end position="403"/>
    </location>
</feature>
<sequence length="480" mass="50054">MSDSEVSRMDSISQEYADSSVSTKESDNSLRSRKKRGKKKKREQLSTSEDEARIKKLILMARDSESSTASAGPDAVARVSKAAETDASTTADGPAVTIAAVPAEKAAVLAAANSDASAATVAALPAVKTAEKAAVTAHSVASVPAATVVAGTTAAAKIAPTIAAGIAATLDTAIMPPPSTAIKTTVHAVPRCSAESIVAGGSSAIIAELSVMARMEPEAAIPIFDAVANATTCCTKLGRPKSSCRRTTGPEATDVILGNKSNSTTPKPKRSPKGPALVTSNVLLRAAKGTPNSSSPKEDIGKNEPASSTPKSGFRPVINSTTVVRWSGDFHAPVQPYNPTVSEAANSGSNTASLYKRATAPHTSPKTRTIRSSAVVRRTSASARAAQHDNLRPDVQDQSRSDLIELESNEEDLDSDSSHMVGASALPASPPNQHNASQNDVAEPIPLQSDDLENQDTMIDSDLMKISWYEDYFVQEDHFL</sequence>
<evidence type="ECO:0000256" key="1">
    <source>
        <dbReference type="SAM" id="MobiDB-lite"/>
    </source>
</evidence>
<name>A0A6J2U2U2_DROLE</name>
<feature type="compositionally biased region" description="Basic residues" evidence="1">
    <location>
        <begin position="31"/>
        <end position="42"/>
    </location>
</feature>
<feature type="compositionally biased region" description="Polar residues" evidence="1">
    <location>
        <begin position="9"/>
        <end position="23"/>
    </location>
</feature>
<dbReference type="Proteomes" id="UP000504634">
    <property type="component" value="Unplaced"/>
</dbReference>
<reference evidence="3" key="1">
    <citation type="submission" date="2025-08" db="UniProtKB">
        <authorList>
            <consortium name="RefSeq"/>
        </authorList>
    </citation>
    <scope>IDENTIFICATION</scope>
    <source>
        <strain evidence="3">11010-0011.00</strain>
        <tissue evidence="3">Whole body</tissue>
    </source>
</reference>
<feature type="region of interest" description="Disordered" evidence="1">
    <location>
        <begin position="1"/>
        <end position="52"/>
    </location>
</feature>
<dbReference type="RefSeq" id="XP_030381452.1">
    <property type="nucleotide sequence ID" value="XM_030525592.1"/>
</dbReference>
<dbReference type="AlphaFoldDB" id="A0A6J2U2U2"/>
<gene>
    <name evidence="3" type="primary">LOC115629193</name>
</gene>
<accession>A0A6J2U2U2</accession>
<feature type="region of interest" description="Disordered" evidence="1">
    <location>
        <begin position="238"/>
        <end position="316"/>
    </location>
</feature>
<organism evidence="2 3">
    <name type="scientific">Drosophila lebanonensis</name>
    <name type="common">Fruit fly</name>
    <name type="synonym">Scaptodrosophila lebanonensis</name>
    <dbReference type="NCBI Taxonomy" id="7225"/>
    <lineage>
        <taxon>Eukaryota</taxon>
        <taxon>Metazoa</taxon>
        <taxon>Ecdysozoa</taxon>
        <taxon>Arthropoda</taxon>
        <taxon>Hexapoda</taxon>
        <taxon>Insecta</taxon>
        <taxon>Pterygota</taxon>
        <taxon>Neoptera</taxon>
        <taxon>Endopterygota</taxon>
        <taxon>Diptera</taxon>
        <taxon>Brachycera</taxon>
        <taxon>Muscomorpha</taxon>
        <taxon>Ephydroidea</taxon>
        <taxon>Drosophilidae</taxon>
        <taxon>Scaptodrosophila</taxon>
    </lineage>
</organism>
<feature type="region of interest" description="Disordered" evidence="1">
    <location>
        <begin position="378"/>
        <end position="439"/>
    </location>
</feature>
<proteinExistence type="predicted"/>
<evidence type="ECO:0000313" key="3">
    <source>
        <dbReference type="RefSeq" id="XP_030381452.1"/>
    </source>
</evidence>